<dbReference type="EMBL" id="BQNB010009675">
    <property type="protein sequence ID" value="GJS66804.1"/>
    <property type="molecule type" value="Genomic_DNA"/>
</dbReference>
<evidence type="ECO:0000313" key="1">
    <source>
        <dbReference type="EMBL" id="GJS66804.1"/>
    </source>
</evidence>
<keyword evidence="2" id="KW-1185">Reference proteome</keyword>
<dbReference type="Proteomes" id="UP001151760">
    <property type="component" value="Unassembled WGS sequence"/>
</dbReference>
<gene>
    <name evidence="1" type="ORF">Tco_0681368</name>
</gene>
<comment type="caution">
    <text evidence="1">The sequence shown here is derived from an EMBL/GenBank/DDBJ whole genome shotgun (WGS) entry which is preliminary data.</text>
</comment>
<protein>
    <submittedName>
        <fullName evidence="1">Uncharacterized protein</fullName>
    </submittedName>
</protein>
<accession>A0ABQ4XN63</accession>
<proteinExistence type="predicted"/>
<name>A0ABQ4XN63_9ASTR</name>
<organism evidence="1 2">
    <name type="scientific">Tanacetum coccineum</name>
    <dbReference type="NCBI Taxonomy" id="301880"/>
    <lineage>
        <taxon>Eukaryota</taxon>
        <taxon>Viridiplantae</taxon>
        <taxon>Streptophyta</taxon>
        <taxon>Embryophyta</taxon>
        <taxon>Tracheophyta</taxon>
        <taxon>Spermatophyta</taxon>
        <taxon>Magnoliopsida</taxon>
        <taxon>eudicotyledons</taxon>
        <taxon>Gunneridae</taxon>
        <taxon>Pentapetalae</taxon>
        <taxon>asterids</taxon>
        <taxon>campanulids</taxon>
        <taxon>Asterales</taxon>
        <taxon>Asteraceae</taxon>
        <taxon>Asteroideae</taxon>
        <taxon>Anthemideae</taxon>
        <taxon>Anthemidinae</taxon>
        <taxon>Tanacetum</taxon>
    </lineage>
</organism>
<evidence type="ECO:0000313" key="2">
    <source>
        <dbReference type="Proteomes" id="UP001151760"/>
    </source>
</evidence>
<reference evidence="1" key="2">
    <citation type="submission" date="2022-01" db="EMBL/GenBank/DDBJ databases">
        <authorList>
            <person name="Yamashiro T."/>
            <person name="Shiraishi A."/>
            <person name="Satake H."/>
            <person name="Nakayama K."/>
        </authorList>
    </citation>
    <scope>NUCLEOTIDE SEQUENCE</scope>
</reference>
<reference evidence="1" key="1">
    <citation type="journal article" date="2022" name="Int. J. Mol. Sci.">
        <title>Draft Genome of Tanacetum Coccineum: Genomic Comparison of Closely Related Tanacetum-Family Plants.</title>
        <authorList>
            <person name="Yamashiro T."/>
            <person name="Shiraishi A."/>
            <person name="Nakayama K."/>
            <person name="Satake H."/>
        </authorList>
    </citation>
    <scope>NUCLEOTIDE SEQUENCE</scope>
</reference>
<sequence length="161" mass="18436">MLCFEALRTKYHATSTYQLLNPGNTVVLILLRFCEGRILQAILSLYSPSADHEERSSLLHGARDVKSDFSYGTIDEEVYVSHLPAFLQAIRNKEEIFISQNKYVSEIPRNFSCECQNWPSLPHGRPKLPLTKDEEAFDVDYTCNSKKTSHLNAVKRIIQKS</sequence>